<gene>
    <name evidence="2" type="ORF">Ani05nite_40000</name>
</gene>
<dbReference type="EMBL" id="BOMQ01000049">
    <property type="protein sequence ID" value="GIE50466.1"/>
    <property type="molecule type" value="Genomic_DNA"/>
</dbReference>
<accession>A0A919MME1</accession>
<feature type="chain" id="PRO_5039087860" evidence="1">
    <location>
        <begin position="25"/>
        <end position="153"/>
    </location>
</feature>
<name>A0A919MME1_9ACTN</name>
<evidence type="ECO:0000256" key="1">
    <source>
        <dbReference type="SAM" id="SignalP"/>
    </source>
</evidence>
<evidence type="ECO:0000313" key="2">
    <source>
        <dbReference type="EMBL" id="GIE50466.1"/>
    </source>
</evidence>
<keyword evidence="3" id="KW-1185">Reference proteome</keyword>
<comment type="caution">
    <text evidence="2">The sequence shown here is derived from an EMBL/GenBank/DDBJ whole genome shotgun (WGS) entry which is preliminary data.</text>
</comment>
<dbReference type="RefSeq" id="WP_203770274.1">
    <property type="nucleotide sequence ID" value="NZ_BAAAYJ010000026.1"/>
</dbReference>
<protein>
    <submittedName>
        <fullName evidence="2">Uncharacterized protein</fullName>
    </submittedName>
</protein>
<proteinExistence type="predicted"/>
<evidence type="ECO:0000313" key="3">
    <source>
        <dbReference type="Proteomes" id="UP000647172"/>
    </source>
</evidence>
<dbReference type="AlphaFoldDB" id="A0A919MME1"/>
<dbReference type="Proteomes" id="UP000647172">
    <property type="component" value="Unassembled WGS sequence"/>
</dbReference>
<sequence length="153" mass="16267">MRTQGKRAVSAAALLLATAGAVVAGGGPASATAADCSNGANGFVTVSDNASGAVARHIEPYPEFIINLEYGTIGGVQRGFARLRGRTVQGDKVWMDWTRDAGRTWIQCGPFTVSYLFAPKTSAAQRTSRDANWRFRACGRGSGANESFCTTWW</sequence>
<keyword evidence="1" id="KW-0732">Signal</keyword>
<reference evidence="2" key="1">
    <citation type="submission" date="2021-01" db="EMBL/GenBank/DDBJ databases">
        <title>Whole genome shotgun sequence of Actinoplanes nipponensis NBRC 14063.</title>
        <authorList>
            <person name="Komaki H."/>
            <person name="Tamura T."/>
        </authorList>
    </citation>
    <scope>NUCLEOTIDE SEQUENCE</scope>
    <source>
        <strain evidence="2">NBRC 14063</strain>
    </source>
</reference>
<organism evidence="2 3">
    <name type="scientific">Actinoplanes nipponensis</name>
    <dbReference type="NCBI Taxonomy" id="135950"/>
    <lineage>
        <taxon>Bacteria</taxon>
        <taxon>Bacillati</taxon>
        <taxon>Actinomycetota</taxon>
        <taxon>Actinomycetes</taxon>
        <taxon>Micromonosporales</taxon>
        <taxon>Micromonosporaceae</taxon>
        <taxon>Actinoplanes</taxon>
    </lineage>
</organism>
<feature type="signal peptide" evidence="1">
    <location>
        <begin position="1"/>
        <end position="24"/>
    </location>
</feature>